<dbReference type="GO" id="GO:0005484">
    <property type="term" value="F:SNAP receptor activity"/>
    <property type="evidence" value="ECO:0000318"/>
    <property type="project" value="GO_Central"/>
</dbReference>
<dbReference type="GO" id="GO:0000149">
    <property type="term" value="F:SNARE binding"/>
    <property type="evidence" value="ECO:0000318"/>
    <property type="project" value="GO_Central"/>
</dbReference>
<dbReference type="SMART" id="SM00397">
    <property type="entry name" value="t_SNARE"/>
    <property type="match status" value="1"/>
</dbReference>
<dbReference type="InParanoid" id="D8QQM8"/>
<dbReference type="GO" id="GO:0012505">
    <property type="term" value="C:endomembrane system"/>
    <property type="evidence" value="ECO:0000318"/>
    <property type="project" value="GO_Central"/>
</dbReference>
<dbReference type="Proteomes" id="UP000001514">
    <property type="component" value="Unassembled WGS sequence"/>
</dbReference>
<dbReference type="PANTHER" id="PTHR19957">
    <property type="entry name" value="SYNTAXIN"/>
    <property type="match status" value="1"/>
</dbReference>
<dbReference type="OrthoDB" id="10255013at2759"/>
<dbReference type="GO" id="GO:0006887">
    <property type="term" value="P:exocytosis"/>
    <property type="evidence" value="ECO:0000318"/>
    <property type="project" value="GO_Central"/>
</dbReference>
<dbReference type="eggNOG" id="KOG0810">
    <property type="taxonomic scope" value="Eukaryota"/>
</dbReference>
<dbReference type="Gene3D" id="1.20.58.70">
    <property type="match status" value="1"/>
</dbReference>
<comment type="similarity">
    <text evidence="1 4">Belongs to the syntaxin family.</text>
</comment>
<dbReference type="SMART" id="SM00503">
    <property type="entry name" value="SynN"/>
    <property type="match status" value="1"/>
</dbReference>
<dbReference type="GO" id="GO:0006906">
    <property type="term" value="P:vesicle fusion"/>
    <property type="evidence" value="ECO:0000318"/>
    <property type="project" value="GO_Central"/>
</dbReference>
<dbReference type="PROSITE" id="PS00914">
    <property type="entry name" value="SYNTAXIN"/>
    <property type="match status" value="1"/>
</dbReference>
<organism evidence="9">
    <name type="scientific">Selaginella moellendorffii</name>
    <name type="common">Spikemoss</name>
    <dbReference type="NCBI Taxonomy" id="88036"/>
    <lineage>
        <taxon>Eukaryota</taxon>
        <taxon>Viridiplantae</taxon>
        <taxon>Streptophyta</taxon>
        <taxon>Embryophyta</taxon>
        <taxon>Tracheophyta</taxon>
        <taxon>Lycopodiopsida</taxon>
        <taxon>Selaginellales</taxon>
        <taxon>Selaginellaceae</taxon>
        <taxon>Selaginella</taxon>
    </lineage>
</organism>
<feature type="coiled-coil region" evidence="5">
    <location>
        <begin position="203"/>
        <end position="233"/>
    </location>
</feature>
<dbReference type="FunFam" id="1.20.5.110:FF:000008">
    <property type="entry name" value="Syntaxin 132"/>
    <property type="match status" value="1"/>
</dbReference>
<keyword evidence="6" id="KW-0472">Membrane</keyword>
<dbReference type="PROSITE" id="PS50192">
    <property type="entry name" value="T_SNARE"/>
    <property type="match status" value="1"/>
</dbReference>
<dbReference type="Pfam" id="PF00804">
    <property type="entry name" value="Syntaxin"/>
    <property type="match status" value="1"/>
</dbReference>
<evidence type="ECO:0000313" key="8">
    <source>
        <dbReference type="EMBL" id="EFJ38484.1"/>
    </source>
</evidence>
<dbReference type="Gramene" id="EFJ38484">
    <property type="protein sequence ID" value="EFJ38484"/>
    <property type="gene ID" value="SELMODRAFT_74098"/>
</dbReference>
<evidence type="ECO:0000313" key="9">
    <source>
        <dbReference type="Proteomes" id="UP000001514"/>
    </source>
</evidence>
<evidence type="ECO:0000256" key="6">
    <source>
        <dbReference type="SAM" id="Phobius"/>
    </source>
</evidence>
<dbReference type="EMBL" id="GL377565">
    <property type="protein sequence ID" value="EFJ38484.1"/>
    <property type="molecule type" value="Genomic_DNA"/>
</dbReference>
<keyword evidence="6" id="KW-1133">Transmembrane helix</keyword>
<dbReference type="AlphaFoldDB" id="D8QQM8"/>
<dbReference type="GO" id="GO:0005886">
    <property type="term" value="C:plasma membrane"/>
    <property type="evidence" value="ECO:0000318"/>
    <property type="project" value="GO_Central"/>
</dbReference>
<accession>D8QQM8</accession>
<dbReference type="InterPro" id="IPR045242">
    <property type="entry name" value="Syntaxin"/>
</dbReference>
<dbReference type="KEGG" id="smo:SELMODRAFT_74098"/>
<protein>
    <recommendedName>
        <fullName evidence="7">t-SNARE coiled-coil homology domain-containing protein</fullName>
    </recommendedName>
</protein>
<dbReference type="GO" id="GO:0031201">
    <property type="term" value="C:SNARE complex"/>
    <property type="evidence" value="ECO:0000318"/>
    <property type="project" value="GO_Central"/>
</dbReference>
<dbReference type="InterPro" id="IPR006011">
    <property type="entry name" value="Syntaxin_N"/>
</dbReference>
<dbReference type="Pfam" id="PF05739">
    <property type="entry name" value="SNARE"/>
    <property type="match status" value="1"/>
</dbReference>
<dbReference type="CDD" id="cd00179">
    <property type="entry name" value="SynN"/>
    <property type="match status" value="1"/>
</dbReference>
<keyword evidence="5" id="KW-0175">Coiled coil</keyword>
<dbReference type="InterPro" id="IPR010989">
    <property type="entry name" value="SNARE"/>
</dbReference>
<dbReference type="STRING" id="88036.D8QQM8"/>
<evidence type="ECO:0000256" key="5">
    <source>
        <dbReference type="SAM" id="Coils"/>
    </source>
</evidence>
<dbReference type="InterPro" id="IPR006012">
    <property type="entry name" value="Syntaxin/epimorphin_CS"/>
</dbReference>
<feature type="transmembrane region" description="Helical" evidence="6">
    <location>
        <begin position="275"/>
        <end position="295"/>
    </location>
</feature>
<evidence type="ECO:0000256" key="2">
    <source>
        <dbReference type="ARBA" id="ARBA00022448"/>
    </source>
</evidence>
<evidence type="ECO:0000256" key="1">
    <source>
        <dbReference type="ARBA" id="ARBA00009063"/>
    </source>
</evidence>
<keyword evidence="6" id="KW-0812">Transmembrane</keyword>
<dbReference type="GO" id="GO:0006886">
    <property type="term" value="P:intracellular protein transport"/>
    <property type="evidence" value="ECO:0000318"/>
    <property type="project" value="GO_Central"/>
</dbReference>
<evidence type="ECO:0000259" key="7">
    <source>
        <dbReference type="PROSITE" id="PS50192"/>
    </source>
</evidence>
<dbReference type="GO" id="GO:0048278">
    <property type="term" value="P:vesicle docking"/>
    <property type="evidence" value="ECO:0000318"/>
    <property type="project" value="GO_Central"/>
</dbReference>
<dbReference type="PANTHER" id="PTHR19957:SF416">
    <property type="entry name" value="T-SNARE COILED-COIL HOMOLOGY DOMAIN-CONTAINING PROTEIN"/>
    <property type="match status" value="1"/>
</dbReference>
<proteinExistence type="inferred from homology"/>
<name>D8QQM8_SELML</name>
<dbReference type="Gene3D" id="1.20.5.110">
    <property type="match status" value="1"/>
</dbReference>
<keyword evidence="3" id="KW-0653">Protein transport</keyword>
<dbReference type="CDD" id="cd15848">
    <property type="entry name" value="SNARE_syntaxin1-like"/>
    <property type="match status" value="1"/>
</dbReference>
<reference evidence="8 9" key="1">
    <citation type="journal article" date="2011" name="Science">
        <title>The Selaginella genome identifies genetic changes associated with the evolution of vascular plants.</title>
        <authorList>
            <person name="Banks J.A."/>
            <person name="Nishiyama T."/>
            <person name="Hasebe M."/>
            <person name="Bowman J.L."/>
            <person name="Gribskov M."/>
            <person name="dePamphilis C."/>
            <person name="Albert V.A."/>
            <person name="Aono N."/>
            <person name="Aoyama T."/>
            <person name="Ambrose B.A."/>
            <person name="Ashton N.W."/>
            <person name="Axtell M.J."/>
            <person name="Barker E."/>
            <person name="Barker M.S."/>
            <person name="Bennetzen J.L."/>
            <person name="Bonawitz N.D."/>
            <person name="Chapple C."/>
            <person name="Cheng C."/>
            <person name="Correa L.G."/>
            <person name="Dacre M."/>
            <person name="DeBarry J."/>
            <person name="Dreyer I."/>
            <person name="Elias M."/>
            <person name="Engstrom E.M."/>
            <person name="Estelle M."/>
            <person name="Feng L."/>
            <person name="Finet C."/>
            <person name="Floyd S.K."/>
            <person name="Frommer W.B."/>
            <person name="Fujita T."/>
            <person name="Gramzow L."/>
            <person name="Gutensohn M."/>
            <person name="Harholt J."/>
            <person name="Hattori M."/>
            <person name="Heyl A."/>
            <person name="Hirai T."/>
            <person name="Hiwatashi Y."/>
            <person name="Ishikawa M."/>
            <person name="Iwata M."/>
            <person name="Karol K.G."/>
            <person name="Koehler B."/>
            <person name="Kolukisaoglu U."/>
            <person name="Kubo M."/>
            <person name="Kurata T."/>
            <person name="Lalonde S."/>
            <person name="Li K."/>
            <person name="Li Y."/>
            <person name="Litt A."/>
            <person name="Lyons E."/>
            <person name="Manning G."/>
            <person name="Maruyama T."/>
            <person name="Michael T.P."/>
            <person name="Mikami K."/>
            <person name="Miyazaki S."/>
            <person name="Morinaga S."/>
            <person name="Murata T."/>
            <person name="Mueller-Roeber B."/>
            <person name="Nelson D.R."/>
            <person name="Obara M."/>
            <person name="Oguri Y."/>
            <person name="Olmstead R.G."/>
            <person name="Onodera N."/>
            <person name="Petersen B.L."/>
            <person name="Pils B."/>
            <person name="Prigge M."/>
            <person name="Rensing S.A."/>
            <person name="Riano-Pachon D.M."/>
            <person name="Roberts A.W."/>
            <person name="Sato Y."/>
            <person name="Scheller H.V."/>
            <person name="Schulz B."/>
            <person name="Schulz C."/>
            <person name="Shakirov E.V."/>
            <person name="Shibagaki N."/>
            <person name="Shinohara N."/>
            <person name="Shippen D.E."/>
            <person name="Soerensen I."/>
            <person name="Sotooka R."/>
            <person name="Sugimoto N."/>
            <person name="Sugita M."/>
            <person name="Sumikawa N."/>
            <person name="Tanurdzic M."/>
            <person name="Theissen G."/>
            <person name="Ulvskov P."/>
            <person name="Wakazuki S."/>
            <person name="Weng J.K."/>
            <person name="Willats W.W."/>
            <person name="Wipf D."/>
            <person name="Wolf P.G."/>
            <person name="Yang L."/>
            <person name="Zimmer A.D."/>
            <person name="Zhu Q."/>
            <person name="Mitros T."/>
            <person name="Hellsten U."/>
            <person name="Loque D."/>
            <person name="Otillar R."/>
            <person name="Salamov A."/>
            <person name="Schmutz J."/>
            <person name="Shapiro H."/>
            <person name="Lindquist E."/>
            <person name="Lucas S."/>
            <person name="Rokhsar D."/>
            <person name="Grigoriev I.V."/>
        </authorList>
    </citation>
    <scope>NUCLEOTIDE SEQUENCE [LARGE SCALE GENOMIC DNA]</scope>
</reference>
<keyword evidence="9" id="KW-1185">Reference proteome</keyword>
<evidence type="ECO:0000256" key="3">
    <source>
        <dbReference type="ARBA" id="ARBA00022927"/>
    </source>
</evidence>
<sequence>MNNLLSSSFPRGSDMEASPLDVEMAVHNSEKSLVGFFEEVSKIKDGMDAIQELLLKLNEDNESTKGIHRPGAMRELRLRMDEHVSLVLKNGRSIKSKLEALDASNLANRKVKGCEEGSSTDRTRMSITNSLRIKLRDLMADFANLRERMSSEYRGTIERRYFTVTGEQASQEVIERMIQTGESENFLRKAIQEQGRRQILDTIQEIQERHDAMMEVEKNLRELQQIFQDLATLVDAQGAQLNTIEEHVNKAASFVDRGTQQLVKAKRSQRRSRKWTCIGIIILIIILLVILLPILTRR</sequence>
<feature type="domain" description="T-SNARE coiled-coil homology" evidence="7">
    <location>
        <begin position="203"/>
        <end position="265"/>
    </location>
</feature>
<dbReference type="HOGENOM" id="CLU_042423_1_1_1"/>
<evidence type="ECO:0000256" key="4">
    <source>
        <dbReference type="RuleBase" id="RU003858"/>
    </source>
</evidence>
<dbReference type="FunFam" id="1.20.58.70:FF:000003">
    <property type="entry name" value="Qa-SNARE, Sso1/Syntaxin1-type, SYP12A-group"/>
    <property type="match status" value="1"/>
</dbReference>
<keyword evidence="2" id="KW-0813">Transport</keyword>
<dbReference type="InterPro" id="IPR000727">
    <property type="entry name" value="T_SNARE_dom"/>
</dbReference>
<dbReference type="SUPFAM" id="SSF47661">
    <property type="entry name" value="t-snare proteins"/>
    <property type="match status" value="1"/>
</dbReference>
<gene>
    <name evidence="8" type="ORF">SELMODRAFT_74098</name>
</gene>